<keyword evidence="12" id="KW-1185">Reference proteome</keyword>
<dbReference type="Pfam" id="PF01103">
    <property type="entry name" value="Omp85"/>
    <property type="match status" value="1"/>
</dbReference>
<dbReference type="AlphaFoldDB" id="A0A5K7YZQ9"/>
<dbReference type="Gene3D" id="2.40.160.50">
    <property type="entry name" value="membrane protein fhac: a member of the omp85/tpsb transporter family"/>
    <property type="match status" value="1"/>
</dbReference>
<dbReference type="PIRSF" id="PIRSF006076">
    <property type="entry name" value="OM_assembly_OMP85"/>
    <property type="match status" value="1"/>
</dbReference>
<dbReference type="InterPro" id="IPR039910">
    <property type="entry name" value="D15-like"/>
</dbReference>
<dbReference type="InterPro" id="IPR000184">
    <property type="entry name" value="Bac_surfAg_D15"/>
</dbReference>
<keyword evidence="4 9" id="KW-0732">Signal</keyword>
<feature type="domain" description="POTRA" evidence="10">
    <location>
        <begin position="227"/>
        <end position="304"/>
    </location>
</feature>
<keyword evidence="5" id="KW-0677">Repeat</keyword>
<dbReference type="EMBL" id="AP021875">
    <property type="protein sequence ID" value="BBO73905.1"/>
    <property type="molecule type" value="Genomic_DNA"/>
</dbReference>
<dbReference type="NCBIfam" id="TIGR03303">
    <property type="entry name" value="OM_YaeT"/>
    <property type="match status" value="1"/>
</dbReference>
<dbReference type="InterPro" id="IPR023707">
    <property type="entry name" value="OM_assembly_BamA"/>
</dbReference>
<evidence type="ECO:0000313" key="12">
    <source>
        <dbReference type="Proteomes" id="UP000427769"/>
    </source>
</evidence>
<feature type="domain" description="POTRA" evidence="10">
    <location>
        <begin position="155"/>
        <end position="226"/>
    </location>
</feature>
<dbReference type="GO" id="GO:0009279">
    <property type="term" value="C:cell outer membrane"/>
    <property type="evidence" value="ECO:0007669"/>
    <property type="project" value="UniProtKB-UniRule"/>
</dbReference>
<feature type="domain" description="POTRA" evidence="10">
    <location>
        <begin position="307"/>
        <end position="393"/>
    </location>
</feature>
<feature type="domain" description="POTRA" evidence="10">
    <location>
        <begin position="477"/>
        <end position="550"/>
    </location>
</feature>
<name>A0A5K7YZQ9_9BACT</name>
<organism evidence="11 12">
    <name type="scientific">Desulfosarcina widdelii</name>
    <dbReference type="NCBI Taxonomy" id="947919"/>
    <lineage>
        <taxon>Bacteria</taxon>
        <taxon>Pseudomonadati</taxon>
        <taxon>Thermodesulfobacteriota</taxon>
        <taxon>Desulfobacteria</taxon>
        <taxon>Desulfobacterales</taxon>
        <taxon>Desulfosarcinaceae</taxon>
        <taxon>Desulfosarcina</taxon>
    </lineage>
</organism>
<keyword evidence="6" id="KW-0472">Membrane</keyword>
<dbReference type="KEGG" id="dwd:DSCW_13220"/>
<protein>
    <recommendedName>
        <fullName evidence="8">Outer membrane protein assembly factor BamA</fullName>
    </recommendedName>
</protein>
<dbReference type="RefSeq" id="WP_155302975.1">
    <property type="nucleotide sequence ID" value="NZ_AP021875.1"/>
</dbReference>
<gene>
    <name evidence="11" type="primary">yaeT</name>
    <name evidence="11" type="ORF">DSCW_13220</name>
</gene>
<dbReference type="PROSITE" id="PS51779">
    <property type="entry name" value="POTRA"/>
    <property type="match status" value="4"/>
</dbReference>
<dbReference type="HAMAP" id="MF_01430">
    <property type="entry name" value="OM_assembly_BamA"/>
    <property type="match status" value="1"/>
</dbReference>
<evidence type="ECO:0000256" key="3">
    <source>
        <dbReference type="ARBA" id="ARBA00022692"/>
    </source>
</evidence>
<evidence type="ECO:0000256" key="6">
    <source>
        <dbReference type="ARBA" id="ARBA00023136"/>
    </source>
</evidence>
<evidence type="ECO:0000313" key="11">
    <source>
        <dbReference type="EMBL" id="BBO73905.1"/>
    </source>
</evidence>
<keyword evidence="3" id="KW-0812">Transmembrane</keyword>
<dbReference type="Pfam" id="PF07244">
    <property type="entry name" value="POTRA"/>
    <property type="match status" value="5"/>
</dbReference>
<feature type="signal peptide" evidence="9">
    <location>
        <begin position="1"/>
        <end position="17"/>
    </location>
</feature>
<evidence type="ECO:0000256" key="4">
    <source>
        <dbReference type="ARBA" id="ARBA00022729"/>
    </source>
</evidence>
<keyword evidence="7" id="KW-0998">Cell outer membrane</keyword>
<sequence length="883" mass="99439">MLRRCLFVLFFSLYLLAGSVAAEETVHVLVLPFEINASQDLSYLRRDIPKAIQEYLQPEGAVFVPLDQGTSDTAAEKISDIQAIRKMGLSAGADSVIWGSMTRIGNNISLDINMVESMGSAPAVSVFEAGTGMENLLTVVKKSTEKLARNLFRRELITEIQVSGNKRIEADAIQRVIRVKPGDVLRAGDISRDMKNIYKMGYFEDIRVESQDSDGGKIIVFHVAEKPTIRRISFSGNRVFKDEKLRENLSISTGSILNIFTVKSNIDQLELMYKEKNYHNIKIEYTVHDRDNNQADIEFTIDEGEKIKIKKITFQGNKTFSDKELKKLLSTSEKGFFSWLTSSGELNREDLSQDAARLMGYYNINGFIHAKVADPVVEFEEQWIYITFKIEEGERYKVGTIDMDGDLLVPKDKLMPGLNIAREPFFNREAVRKDILWLTDLHANAGFANADVSPRTQEDPVNHLVDITYSVTKGEKVYFEAIEISGNVRTRDKVIRRELRIHEREVYSSSRLKRSVRNLHRLDFFEDVKVDTVEGSAKDKMNVKVDVVEKATGTFTFGAGYSTVDDFFVTGSVSQRNLFGRGQIIKLGGQVGGSSDLYNLSFTEPWLFDIPLSGTANLYRSKREYDTYDRTSMGGGIGFSYPIWDFTRVSLSYRYDITDISEVTDDASDNVKDLEGENATSSITTGLSYDSRDRAFNTTQGQDHSLRYTYAGLGGDHGFQKVVGELGWYIPVYKGLVTFFHGESGWVEQLPGYTLPDYEKFYLGGMNSVRGFEFQDIHIKGINSDGEETEEGGETYVQFNFELSYPLFKDLGIVGVIFYDTGNVYGPDDTIDLGNLRQAAGYGIRWYSPIGPIRIEGGHILDPIEENGEDSGVNWEFSMGGAF</sequence>
<evidence type="ECO:0000256" key="2">
    <source>
        <dbReference type="ARBA" id="ARBA00022452"/>
    </source>
</evidence>
<evidence type="ECO:0000256" key="7">
    <source>
        <dbReference type="ARBA" id="ARBA00023237"/>
    </source>
</evidence>
<comment type="subcellular location">
    <subcellularLocation>
        <location evidence="1">Membrane</location>
    </subcellularLocation>
</comment>
<evidence type="ECO:0000256" key="9">
    <source>
        <dbReference type="SAM" id="SignalP"/>
    </source>
</evidence>
<dbReference type="GO" id="GO:0071709">
    <property type="term" value="P:membrane assembly"/>
    <property type="evidence" value="ECO:0007669"/>
    <property type="project" value="InterPro"/>
</dbReference>
<feature type="chain" id="PRO_5039947627" description="Outer membrane protein assembly factor BamA" evidence="9">
    <location>
        <begin position="18"/>
        <end position="883"/>
    </location>
</feature>
<evidence type="ECO:0000256" key="1">
    <source>
        <dbReference type="ARBA" id="ARBA00004370"/>
    </source>
</evidence>
<dbReference type="OrthoDB" id="9803054at2"/>
<dbReference type="Proteomes" id="UP000427769">
    <property type="component" value="Chromosome"/>
</dbReference>
<keyword evidence="2" id="KW-1134">Transmembrane beta strand</keyword>
<proteinExistence type="inferred from homology"/>
<evidence type="ECO:0000256" key="8">
    <source>
        <dbReference type="NCBIfam" id="TIGR03303"/>
    </source>
</evidence>
<accession>A0A5K7YZQ9</accession>
<reference evidence="11 12" key="1">
    <citation type="submission" date="2019-11" db="EMBL/GenBank/DDBJ databases">
        <title>Comparative genomics of hydrocarbon-degrading Desulfosarcina strains.</title>
        <authorList>
            <person name="Watanabe M."/>
            <person name="Kojima H."/>
            <person name="Fukui M."/>
        </authorList>
    </citation>
    <scope>NUCLEOTIDE SEQUENCE [LARGE SCALE GENOMIC DNA]</scope>
    <source>
        <strain evidence="11 12">PP31</strain>
    </source>
</reference>
<dbReference type="PANTHER" id="PTHR12815:SF23">
    <property type="entry name" value="OUTER MEMBRANE PROTEIN ASSEMBLY FACTOR BAMA"/>
    <property type="match status" value="1"/>
</dbReference>
<dbReference type="PANTHER" id="PTHR12815">
    <property type="entry name" value="SORTING AND ASSEMBLY MACHINERY SAMM50 PROTEIN FAMILY MEMBER"/>
    <property type="match status" value="1"/>
</dbReference>
<dbReference type="InterPro" id="IPR010827">
    <property type="entry name" value="BamA/TamA_POTRA"/>
</dbReference>
<dbReference type="Gene3D" id="3.10.20.310">
    <property type="entry name" value="membrane protein fhac"/>
    <property type="match status" value="5"/>
</dbReference>
<evidence type="ECO:0000259" key="10">
    <source>
        <dbReference type="PROSITE" id="PS51779"/>
    </source>
</evidence>
<dbReference type="InterPro" id="IPR034746">
    <property type="entry name" value="POTRA"/>
</dbReference>
<evidence type="ECO:0000256" key="5">
    <source>
        <dbReference type="ARBA" id="ARBA00022737"/>
    </source>
</evidence>